<name>A0A6G6IVQ8_PSENT</name>
<dbReference type="Proteomes" id="UP000501063">
    <property type="component" value="Chromosome"/>
</dbReference>
<feature type="coiled-coil region" evidence="1">
    <location>
        <begin position="238"/>
        <end position="285"/>
    </location>
</feature>
<feature type="coiled-coil region" evidence="1">
    <location>
        <begin position="318"/>
        <end position="352"/>
    </location>
</feature>
<evidence type="ECO:0000256" key="1">
    <source>
        <dbReference type="SAM" id="Coils"/>
    </source>
</evidence>
<keyword evidence="1" id="KW-0175">Coiled coil</keyword>
<feature type="region of interest" description="Disordered" evidence="2">
    <location>
        <begin position="1"/>
        <end position="22"/>
    </location>
</feature>
<sequence length="401" mass="43320">MTSDAKRYEGHQEEGLSAMTATQPSVQETAFLSPDIEEDLPGLLSPLPATTEGMVRPSVSVGYIPIQVNAVTGVGEPADLHSVKAFENLERDLDDLASACSGLGPVELSCSDSIEPLAMISDAASACPAINEAEAVTTLLDSLQLPAYAHDAECNVADAAILSPAGEPAFHFSNEESSTMNAQVQSVSSGVANAQAPVESAVTVRQSSSLETDGVLHDVQSTLDSLAGMAHGLSQQKLEIVKMREALEERRLAALERERQLAEREERLSQQEQRLQEEKHGIERIAEHNAAVLAERSSALQALAETVDSRDRATTKRAEILSQEQQSIDRQLNQLRARVQELDDREVGLQRQGAELSDRFKQLLDAKERFGAIVKGFNETVRFNTTYSAISKTVGTGTEEA</sequence>
<dbReference type="EMBL" id="CP049140">
    <property type="protein sequence ID" value="QIE87188.1"/>
    <property type="molecule type" value="Genomic_DNA"/>
</dbReference>
<evidence type="ECO:0000313" key="3">
    <source>
        <dbReference type="EMBL" id="QIE87188.1"/>
    </source>
</evidence>
<evidence type="ECO:0000313" key="4">
    <source>
        <dbReference type="Proteomes" id="UP000501063"/>
    </source>
</evidence>
<dbReference type="KEGG" id="pnt:G5B91_13300"/>
<proteinExistence type="predicted"/>
<dbReference type="RefSeq" id="WP_128082554.1">
    <property type="nucleotide sequence ID" value="NZ_CP049140.1"/>
</dbReference>
<reference evidence="3 4" key="1">
    <citation type="submission" date="2020-02" db="EMBL/GenBank/DDBJ databases">
        <title>Integrative conjugative elements (ICEs) and plasmids drive adaptation of Pseudomonas nitroreducens strain HBP1 to wastewater environment.</title>
        <authorList>
            <person name="Sentchilo V."/>
            <person name="Carraro N."/>
            <person name="Bertelli C."/>
            <person name="van der Meer J.R."/>
        </authorList>
    </citation>
    <scope>NUCLEOTIDE SEQUENCE [LARGE SCALE GENOMIC DNA]</scope>
    <source>
        <strain evidence="3 4">HBP1</strain>
    </source>
</reference>
<protein>
    <submittedName>
        <fullName evidence="3">Uncharacterized protein</fullName>
    </submittedName>
</protein>
<gene>
    <name evidence="3" type="ORF">G5B91_13300</name>
</gene>
<feature type="compositionally biased region" description="Basic and acidic residues" evidence="2">
    <location>
        <begin position="1"/>
        <end position="14"/>
    </location>
</feature>
<dbReference type="SUPFAM" id="SSF57997">
    <property type="entry name" value="Tropomyosin"/>
    <property type="match status" value="1"/>
</dbReference>
<evidence type="ECO:0000256" key="2">
    <source>
        <dbReference type="SAM" id="MobiDB-lite"/>
    </source>
</evidence>
<dbReference type="AlphaFoldDB" id="A0A6G6IVQ8"/>
<accession>A0A6G6IVQ8</accession>
<organism evidence="3 4">
    <name type="scientific">Pseudomonas nitroreducens</name>
    <dbReference type="NCBI Taxonomy" id="46680"/>
    <lineage>
        <taxon>Bacteria</taxon>
        <taxon>Pseudomonadati</taxon>
        <taxon>Pseudomonadota</taxon>
        <taxon>Gammaproteobacteria</taxon>
        <taxon>Pseudomonadales</taxon>
        <taxon>Pseudomonadaceae</taxon>
        <taxon>Pseudomonas</taxon>
    </lineage>
</organism>